<dbReference type="EMBL" id="JANIEX010001227">
    <property type="protein sequence ID" value="KAJ3560158.1"/>
    <property type="molecule type" value="Genomic_DNA"/>
</dbReference>
<keyword evidence="2 4" id="KW-0560">Oxidoreductase</keyword>
<comment type="similarity">
    <text evidence="1 4 7">Belongs to the aldehyde dehydrogenase family.</text>
</comment>
<feature type="domain" description="Aldehyde dehydrogenase" evidence="8">
    <location>
        <begin position="6"/>
        <end position="133"/>
    </location>
</feature>
<accession>A0AAD5VHN4</accession>
<dbReference type="GO" id="GO:0006081">
    <property type="term" value="P:aldehyde metabolic process"/>
    <property type="evidence" value="ECO:0007669"/>
    <property type="project" value="InterPro"/>
</dbReference>
<dbReference type="Gene3D" id="3.40.605.10">
    <property type="entry name" value="Aldehyde Dehydrogenase, Chain A, domain 1"/>
    <property type="match status" value="1"/>
</dbReference>
<dbReference type="PIRSF" id="PIRSF036492">
    <property type="entry name" value="ALDH"/>
    <property type="match status" value="1"/>
</dbReference>
<evidence type="ECO:0000259" key="8">
    <source>
        <dbReference type="Pfam" id="PF00171"/>
    </source>
</evidence>
<organism evidence="9 10">
    <name type="scientific">Leucocoprinus birnbaumii</name>
    <dbReference type="NCBI Taxonomy" id="56174"/>
    <lineage>
        <taxon>Eukaryota</taxon>
        <taxon>Fungi</taxon>
        <taxon>Dikarya</taxon>
        <taxon>Basidiomycota</taxon>
        <taxon>Agaricomycotina</taxon>
        <taxon>Agaricomycetes</taxon>
        <taxon>Agaricomycetidae</taxon>
        <taxon>Agaricales</taxon>
        <taxon>Agaricineae</taxon>
        <taxon>Agaricaceae</taxon>
        <taxon>Leucocoprinus</taxon>
    </lineage>
</organism>
<dbReference type="AlphaFoldDB" id="A0AAD5VHN4"/>
<dbReference type="InterPro" id="IPR029510">
    <property type="entry name" value="Ald_DH_CS_GLU"/>
</dbReference>
<feature type="domain" description="Aldehyde dehydrogenase" evidence="8">
    <location>
        <begin position="150"/>
        <end position="426"/>
    </location>
</feature>
<evidence type="ECO:0000256" key="3">
    <source>
        <dbReference type="ARBA" id="ARBA00023027"/>
    </source>
</evidence>
<dbReference type="InterPro" id="IPR012394">
    <property type="entry name" value="Aldehyde_DH_NAD(P)"/>
</dbReference>
<dbReference type="Proteomes" id="UP001213000">
    <property type="component" value="Unassembled WGS sequence"/>
</dbReference>
<dbReference type="PROSITE" id="PS00070">
    <property type="entry name" value="ALDEHYDE_DEHYDR_CYS"/>
    <property type="match status" value="1"/>
</dbReference>
<dbReference type="InterPro" id="IPR015590">
    <property type="entry name" value="Aldehyde_DH_dom"/>
</dbReference>
<dbReference type="InterPro" id="IPR016163">
    <property type="entry name" value="Ald_DH_C"/>
</dbReference>
<evidence type="ECO:0000313" key="10">
    <source>
        <dbReference type="Proteomes" id="UP001213000"/>
    </source>
</evidence>
<keyword evidence="3" id="KW-0520">NAD</keyword>
<dbReference type="InterPro" id="IPR016162">
    <property type="entry name" value="Ald_DH_N"/>
</dbReference>
<evidence type="ECO:0000256" key="7">
    <source>
        <dbReference type="RuleBase" id="RU003345"/>
    </source>
</evidence>
<comment type="caution">
    <text evidence="9">The sequence shown here is derived from an EMBL/GenBank/DDBJ whole genome shotgun (WGS) entry which is preliminary data.</text>
</comment>
<dbReference type="GO" id="GO:0004029">
    <property type="term" value="F:aldehyde dehydrogenase (NAD+) activity"/>
    <property type="evidence" value="ECO:0007669"/>
    <property type="project" value="TreeGrafter"/>
</dbReference>
<dbReference type="GO" id="GO:0005737">
    <property type="term" value="C:cytoplasm"/>
    <property type="evidence" value="ECO:0007669"/>
    <property type="project" value="TreeGrafter"/>
</dbReference>
<evidence type="ECO:0000256" key="4">
    <source>
        <dbReference type="PIRNR" id="PIRNR036492"/>
    </source>
</evidence>
<feature type="active site" evidence="5">
    <location>
        <position position="260"/>
    </location>
</feature>
<dbReference type="FunFam" id="3.40.309.10:FF:000025">
    <property type="entry name" value="Aldehyde dehydrogenase"/>
    <property type="match status" value="1"/>
</dbReference>
<dbReference type="PANTHER" id="PTHR43570">
    <property type="entry name" value="ALDEHYDE DEHYDROGENASE"/>
    <property type="match status" value="1"/>
</dbReference>
<keyword evidence="10" id="KW-1185">Reference proteome</keyword>
<dbReference type="PANTHER" id="PTHR43570:SF16">
    <property type="entry name" value="ALDEHYDE DEHYDROGENASE TYPE III, ISOFORM Q"/>
    <property type="match status" value="1"/>
</dbReference>
<evidence type="ECO:0000256" key="2">
    <source>
        <dbReference type="ARBA" id="ARBA00023002"/>
    </source>
</evidence>
<evidence type="ECO:0000256" key="6">
    <source>
        <dbReference type="PROSITE-ProRule" id="PRU10007"/>
    </source>
</evidence>
<dbReference type="Pfam" id="PF00171">
    <property type="entry name" value="Aldedh"/>
    <property type="match status" value="2"/>
</dbReference>
<evidence type="ECO:0000256" key="5">
    <source>
        <dbReference type="PIRSR" id="PIRSR036492-1"/>
    </source>
</evidence>
<dbReference type="InterPro" id="IPR016161">
    <property type="entry name" value="Ald_DH/histidinol_DH"/>
</dbReference>
<dbReference type="SUPFAM" id="SSF53720">
    <property type="entry name" value="ALDH-like"/>
    <property type="match status" value="1"/>
</dbReference>
<protein>
    <recommendedName>
        <fullName evidence="4">Aldehyde dehydrogenase</fullName>
    </recommendedName>
</protein>
<evidence type="ECO:0000313" key="9">
    <source>
        <dbReference type="EMBL" id="KAJ3560158.1"/>
    </source>
</evidence>
<proteinExistence type="inferred from homology"/>
<evidence type="ECO:0000256" key="1">
    <source>
        <dbReference type="ARBA" id="ARBA00009986"/>
    </source>
</evidence>
<feature type="active site" evidence="5 6">
    <location>
        <position position="226"/>
    </location>
</feature>
<dbReference type="Gene3D" id="3.40.309.10">
    <property type="entry name" value="Aldehyde Dehydrogenase, Chain A, domain 2"/>
    <property type="match status" value="1"/>
</dbReference>
<dbReference type="PROSITE" id="PS00687">
    <property type="entry name" value="ALDEHYDE_DEHYDR_GLU"/>
    <property type="match status" value="1"/>
</dbReference>
<dbReference type="InterPro" id="IPR016160">
    <property type="entry name" value="Ald_DH_CS_CYS"/>
</dbReference>
<name>A0AAD5VHN4_9AGAR</name>
<reference evidence="9" key="1">
    <citation type="submission" date="2022-07" db="EMBL/GenBank/DDBJ databases">
        <title>Genome Sequence of Leucocoprinus birnbaumii.</title>
        <authorList>
            <person name="Buettner E."/>
        </authorList>
    </citation>
    <scope>NUCLEOTIDE SEQUENCE</scope>
    <source>
        <strain evidence="9">VT141</strain>
    </source>
</reference>
<gene>
    <name evidence="9" type="ORF">NP233_g11017</name>
</gene>
<sequence>MAELEYTSLEGIEQIHKNLRAGFHSGKSKDVKYRKYQLLQLAYMIQDNTERFREALAADLGRPPFESQFLEIGSSIMEARTAWAGVHKWAKPEKPPLSMISTPLHSVIYKEPKGVVLIISPFNYPVWTSMCPLVRLSLAQNGSLSTHGLCLMLSNQVGAIAAGNAVVLKPSENAPHVASLLTELIPKYLDPELVAVVNGVLYTGSGRVGRIVGVAAAKQLTPVSLELGGKSPVFIDPNCDLEVAAKRIMWGKVVNAGQTCVAPDYVLVPIDFQEKFVNALKDACDEFYPESTSTPGAYSRLITPQAFKRVKGLLDDTKGKIVFGGETDEKQKFIAPTVVKDVAFNDSLMSEEIFGPILPVIPVKDVEEAIKFVNDNDHPLAFSMIQSYPVFTRTQSGAAVANDVLLHPGIEGLPFGGVGPSGSGYYTAGRSAPLNSEEIPANCDLFQD</sequence>